<feature type="transmembrane region" description="Helical" evidence="2">
    <location>
        <begin position="380"/>
        <end position="397"/>
    </location>
</feature>
<feature type="region of interest" description="Disordered" evidence="1">
    <location>
        <begin position="1"/>
        <end position="60"/>
    </location>
</feature>
<feature type="transmembrane region" description="Helical" evidence="2">
    <location>
        <begin position="345"/>
        <end position="368"/>
    </location>
</feature>
<dbReference type="EMBL" id="HBFA01035237">
    <property type="protein sequence ID" value="CAD8686342.1"/>
    <property type="molecule type" value="Transcribed_RNA"/>
</dbReference>
<feature type="transmembrane region" description="Helical" evidence="2">
    <location>
        <begin position="108"/>
        <end position="129"/>
    </location>
</feature>
<feature type="transmembrane region" description="Helical" evidence="2">
    <location>
        <begin position="158"/>
        <end position="177"/>
    </location>
</feature>
<keyword evidence="2" id="KW-0472">Membrane</keyword>
<feature type="transmembrane region" description="Helical" evidence="2">
    <location>
        <begin position="417"/>
        <end position="435"/>
    </location>
</feature>
<gene>
    <name evidence="3" type="ORF">POBO1169_LOCUS17658</name>
</gene>
<feature type="transmembrane region" description="Helical" evidence="2">
    <location>
        <begin position="253"/>
        <end position="270"/>
    </location>
</feature>
<feature type="compositionally biased region" description="Low complexity" evidence="1">
    <location>
        <begin position="44"/>
        <end position="57"/>
    </location>
</feature>
<dbReference type="AlphaFoldDB" id="A0A7S0RSV2"/>
<dbReference type="PANTHER" id="PTHR37312:SF1">
    <property type="entry name" value="MEMBRANE-BOUND ACYLTRANSFERASE YKRP-RELATED"/>
    <property type="match status" value="1"/>
</dbReference>
<keyword evidence="2" id="KW-0812">Transmembrane</keyword>
<evidence type="ECO:0000256" key="1">
    <source>
        <dbReference type="SAM" id="MobiDB-lite"/>
    </source>
</evidence>
<dbReference type="PANTHER" id="PTHR37312">
    <property type="entry name" value="MEMBRANE-BOUND ACYLTRANSFERASE YKRP-RELATED"/>
    <property type="match status" value="1"/>
</dbReference>
<feature type="transmembrane region" description="Helical" evidence="2">
    <location>
        <begin position="306"/>
        <end position="325"/>
    </location>
</feature>
<evidence type="ECO:0008006" key="4">
    <source>
        <dbReference type="Google" id="ProtNLM"/>
    </source>
</evidence>
<proteinExistence type="predicted"/>
<protein>
    <recommendedName>
        <fullName evidence="4">Acyltransferase 3 domain-containing protein</fullName>
    </recommendedName>
</protein>
<evidence type="ECO:0000313" key="3">
    <source>
        <dbReference type="EMBL" id="CAD8686342.1"/>
    </source>
</evidence>
<feature type="transmembrane region" description="Helical" evidence="2">
    <location>
        <begin position="229"/>
        <end position="246"/>
    </location>
</feature>
<name>A0A7S0RSV2_9CHLO</name>
<reference evidence="3" key="1">
    <citation type="submission" date="2021-01" db="EMBL/GenBank/DDBJ databases">
        <authorList>
            <person name="Corre E."/>
            <person name="Pelletier E."/>
            <person name="Niang G."/>
            <person name="Scheremetjew M."/>
            <person name="Finn R."/>
            <person name="Kale V."/>
            <person name="Holt S."/>
            <person name="Cochrane G."/>
            <person name="Meng A."/>
            <person name="Brown T."/>
            <person name="Cohen L."/>
        </authorList>
    </citation>
    <scope>NUCLEOTIDE SEQUENCE</scope>
    <source>
        <strain evidence="3">CCMP722</strain>
    </source>
</reference>
<feature type="transmembrane region" description="Helical" evidence="2">
    <location>
        <begin position="276"/>
        <end position="294"/>
    </location>
</feature>
<feature type="transmembrane region" description="Helical" evidence="2">
    <location>
        <begin position="189"/>
        <end position="209"/>
    </location>
</feature>
<accession>A0A7S0RSV2</accession>
<evidence type="ECO:0000256" key="2">
    <source>
        <dbReference type="SAM" id="Phobius"/>
    </source>
</evidence>
<sequence length="512" mass="58850">MYGSTTAPKPEEIPLVTTERGKQGNSRGTTREDASTGTITSSVPAGSSGAKPTASSKSSKKERDMVWDNAKLILTVFVTTGHTIANYKIYSCFYPDIKPDCLHMDTAIAFYTWFHMFEMPGFVFISGYFSRSFVTAKGEKGDFVTTTPRLKTNLTKIFFVWLMYTLFSTVFNAHDIVHMRYWRKHGRPTWDNFSWTPFCDLGAFFGILFQEGIKHGRITLWEDFGRIPMVWYLFSLFLWRLSVPYFKIFKRPLLVAFATAYIAAFIDWEIEMVARTFGYLPFFALGLFVSKDFVDLLKDHRVQYACTAYLFGMYFVVLLNTSFFYNYVAKVPSNFRGWSDHWQCIFYYFWTVSMSFSFFAFVSMTLSSFKGLATNAQNTLYNYLLHYPILMAVSWFWDWELFLGAQTPVAQCGYSLLIALCIGVITTTQITIPVINHKLHLFQWLISPNVHWLFDGSEEVTLENCMGDSSGVCTGHFGLGYCWSAMYRAVKAIFFTDQHVYESIPASTIATI</sequence>
<dbReference type="InterPro" id="IPR052734">
    <property type="entry name" value="Nod_factor_acetyltransferase"/>
</dbReference>
<keyword evidence="2" id="KW-1133">Transmembrane helix</keyword>
<organism evidence="3">
    <name type="scientific">Pyramimonas obovata</name>
    <dbReference type="NCBI Taxonomy" id="1411642"/>
    <lineage>
        <taxon>Eukaryota</taxon>
        <taxon>Viridiplantae</taxon>
        <taxon>Chlorophyta</taxon>
        <taxon>Pyramimonadophyceae</taxon>
        <taxon>Pyramimonadales</taxon>
        <taxon>Pyramimonadaceae</taxon>
        <taxon>Pyramimonas</taxon>
        <taxon>Pyramimonas incertae sedis</taxon>
    </lineage>
</organism>